<evidence type="ECO:0000313" key="2">
    <source>
        <dbReference type="EMBL" id="TWF31709.1"/>
    </source>
</evidence>
<organism evidence="2 3">
    <name type="scientific">Chitinophaga polysaccharea</name>
    <dbReference type="NCBI Taxonomy" id="1293035"/>
    <lineage>
        <taxon>Bacteria</taxon>
        <taxon>Pseudomonadati</taxon>
        <taxon>Bacteroidota</taxon>
        <taxon>Chitinophagia</taxon>
        <taxon>Chitinophagales</taxon>
        <taxon>Chitinophagaceae</taxon>
        <taxon>Chitinophaga</taxon>
    </lineage>
</organism>
<keyword evidence="3" id="KW-1185">Reference proteome</keyword>
<accession>A0A561P0Q1</accession>
<proteinExistence type="predicted"/>
<keyword evidence="1" id="KW-0812">Transmembrane</keyword>
<keyword evidence="1" id="KW-0472">Membrane</keyword>
<comment type="caution">
    <text evidence="2">The sequence shown here is derived from an EMBL/GenBank/DDBJ whole genome shotgun (WGS) entry which is preliminary data.</text>
</comment>
<reference evidence="2 3" key="1">
    <citation type="submission" date="2019-06" db="EMBL/GenBank/DDBJ databases">
        <title>Sorghum-associated microbial communities from plants grown in Nebraska, USA.</title>
        <authorList>
            <person name="Schachtman D."/>
        </authorList>
    </citation>
    <scope>NUCLEOTIDE SEQUENCE [LARGE SCALE GENOMIC DNA]</scope>
    <source>
        <strain evidence="2 3">1209</strain>
    </source>
</reference>
<protein>
    <submittedName>
        <fullName evidence="2">Uncharacterized protein</fullName>
    </submittedName>
</protein>
<evidence type="ECO:0000256" key="1">
    <source>
        <dbReference type="SAM" id="Phobius"/>
    </source>
</evidence>
<dbReference type="Proteomes" id="UP000320811">
    <property type="component" value="Unassembled WGS sequence"/>
</dbReference>
<dbReference type="AlphaFoldDB" id="A0A561P0Q1"/>
<dbReference type="RefSeq" id="WP_145675234.1">
    <property type="nucleotide sequence ID" value="NZ_VIWO01000018.1"/>
</dbReference>
<evidence type="ECO:0000313" key="3">
    <source>
        <dbReference type="Proteomes" id="UP000320811"/>
    </source>
</evidence>
<feature type="transmembrane region" description="Helical" evidence="1">
    <location>
        <begin position="12"/>
        <end position="36"/>
    </location>
</feature>
<gene>
    <name evidence="2" type="ORF">FHW36_1183</name>
</gene>
<name>A0A561P0Q1_9BACT</name>
<keyword evidence="1" id="KW-1133">Transmembrane helix</keyword>
<dbReference type="EMBL" id="VIWO01000018">
    <property type="protein sequence ID" value="TWF31709.1"/>
    <property type="molecule type" value="Genomic_DNA"/>
</dbReference>
<sequence length="59" mass="6750">MKENIEEFITRYYRLMLIISFFFGLLLGASLALYYANLQLLDILEKASAVLMKQSTAGL</sequence>